<gene>
    <name evidence="2" type="ORF">FQN60_007651</name>
</gene>
<feature type="region of interest" description="Disordered" evidence="1">
    <location>
        <begin position="207"/>
        <end position="230"/>
    </location>
</feature>
<feature type="compositionally biased region" description="Basic and acidic residues" evidence="1">
    <location>
        <begin position="74"/>
        <end position="93"/>
    </location>
</feature>
<accession>A0A5J5CUK3</accession>
<evidence type="ECO:0000256" key="1">
    <source>
        <dbReference type="SAM" id="MobiDB-lite"/>
    </source>
</evidence>
<proteinExistence type="predicted"/>
<evidence type="ECO:0000313" key="2">
    <source>
        <dbReference type="EMBL" id="KAA8586082.1"/>
    </source>
</evidence>
<protein>
    <submittedName>
        <fullName evidence="2">Uncharacterized protein</fullName>
    </submittedName>
</protein>
<dbReference type="Proteomes" id="UP000327493">
    <property type="component" value="Chromosome 14"/>
</dbReference>
<reference evidence="2 3" key="1">
    <citation type="submission" date="2019-08" db="EMBL/GenBank/DDBJ databases">
        <title>A chromosome-level genome assembly, high-density linkage maps, and genome scans reveal the genomic architecture of hybrid incompatibilities underlying speciation via character displacement in darters (Percidae: Etheostominae).</title>
        <authorList>
            <person name="Moran R.L."/>
            <person name="Catchen J.M."/>
            <person name="Fuller R.C."/>
        </authorList>
    </citation>
    <scope>NUCLEOTIDE SEQUENCE [LARGE SCALE GENOMIC DNA]</scope>
    <source>
        <strain evidence="2">EspeVRDwgs_2016</strain>
        <tissue evidence="2">Muscle</tissue>
    </source>
</reference>
<dbReference type="AlphaFoldDB" id="A0A5J5CUK3"/>
<sequence length="230" mass="24127">MSGIETLSSSGGWRRAESRREILAGQRTEILSDRQGHCLNAPGRVEEAVGKRRESVGICLGKQAQTLMGKGKKMRTEVAEKQDRDTEEHIKTSREGWRVGQMRGGGGGERRPLAVEPSWWSERGGAGCSGEGLPSPGDTAHITGALTGRVDLLSGVDAMAGAEQCTSIQAAGVPLAGRALEQRSRSVDQRAGLSALSLSPAAVAELGAQRQELPGSGDHLGGGQPTDTDH</sequence>
<organism evidence="2 3">
    <name type="scientific">Etheostoma spectabile</name>
    <name type="common">orangethroat darter</name>
    <dbReference type="NCBI Taxonomy" id="54343"/>
    <lineage>
        <taxon>Eukaryota</taxon>
        <taxon>Metazoa</taxon>
        <taxon>Chordata</taxon>
        <taxon>Craniata</taxon>
        <taxon>Vertebrata</taxon>
        <taxon>Euteleostomi</taxon>
        <taxon>Actinopterygii</taxon>
        <taxon>Neopterygii</taxon>
        <taxon>Teleostei</taxon>
        <taxon>Neoteleostei</taxon>
        <taxon>Acanthomorphata</taxon>
        <taxon>Eupercaria</taxon>
        <taxon>Perciformes</taxon>
        <taxon>Percoidei</taxon>
        <taxon>Percidae</taxon>
        <taxon>Etheostomatinae</taxon>
        <taxon>Etheostoma</taxon>
    </lineage>
</organism>
<name>A0A5J5CUK3_9PERO</name>
<keyword evidence="3" id="KW-1185">Reference proteome</keyword>
<feature type="region of interest" description="Disordered" evidence="1">
    <location>
        <begin position="69"/>
        <end position="93"/>
    </location>
</feature>
<comment type="caution">
    <text evidence="2">The sequence shown here is derived from an EMBL/GenBank/DDBJ whole genome shotgun (WGS) entry which is preliminary data.</text>
</comment>
<dbReference type="EMBL" id="VOFY01000014">
    <property type="protein sequence ID" value="KAA8586082.1"/>
    <property type="molecule type" value="Genomic_DNA"/>
</dbReference>
<evidence type="ECO:0000313" key="3">
    <source>
        <dbReference type="Proteomes" id="UP000327493"/>
    </source>
</evidence>